<gene>
    <name evidence="1" type="ORF">EF878_06575</name>
    <name evidence="2" type="ORF">EFS38_02480</name>
</gene>
<dbReference type="EMBL" id="RJLS01000002">
    <property type="protein sequence ID" value="RNM26636.1"/>
    <property type="molecule type" value="Genomic_DNA"/>
</dbReference>
<reference evidence="3 4" key="1">
    <citation type="submission" date="2018-11" db="EMBL/GenBank/DDBJ databases">
        <title>Characterization of surface water Dickeya isolates.</title>
        <authorList>
            <person name="Van Gijsegem F."/>
            <person name="Pedron J."/>
        </authorList>
    </citation>
    <scope>NUCLEOTIDE SEQUENCE [LARGE SCALE GENOMIC DNA]</scope>
    <source>
        <strain evidence="1 4">FVG1-MFV-O17</strain>
        <strain evidence="2 3">FVG10-MFV-A16</strain>
    </source>
</reference>
<evidence type="ECO:0000313" key="3">
    <source>
        <dbReference type="Proteomes" id="UP000271870"/>
    </source>
</evidence>
<organism evidence="1 4">
    <name type="scientific">Dickeya undicola</name>
    <dbReference type="NCBI Taxonomy" id="1577887"/>
    <lineage>
        <taxon>Bacteria</taxon>
        <taxon>Pseudomonadati</taxon>
        <taxon>Pseudomonadota</taxon>
        <taxon>Gammaproteobacteria</taxon>
        <taxon>Enterobacterales</taxon>
        <taxon>Pectobacteriaceae</taxon>
        <taxon>Dickeya</taxon>
    </lineage>
</organism>
<comment type="caution">
    <text evidence="1">The sequence shown here is derived from an EMBL/GenBank/DDBJ whole genome shotgun (WGS) entry which is preliminary data.</text>
</comment>
<dbReference type="EMBL" id="RJLR01000012">
    <property type="protein sequence ID" value="RNM07602.1"/>
    <property type="molecule type" value="Genomic_DNA"/>
</dbReference>
<protein>
    <submittedName>
        <fullName evidence="1">DUF2655 domain-containing protein</fullName>
    </submittedName>
</protein>
<dbReference type="Proteomes" id="UP000271870">
    <property type="component" value="Unassembled WGS sequence"/>
</dbReference>
<dbReference type="AntiFam" id="ANF00070">
    <property type="entry name" value="Spurious family"/>
</dbReference>
<proteinExistence type="predicted"/>
<keyword evidence="3" id="KW-1185">Reference proteome</keyword>
<name>A0A3N0G5X0_9GAMM</name>
<accession>A0A3N0G5X0</accession>
<evidence type="ECO:0000313" key="4">
    <source>
        <dbReference type="Proteomes" id="UP000276061"/>
    </source>
</evidence>
<sequence length="27" mass="3185">MCRPSCKPQLANCLIIQYVLRHCCVYE</sequence>
<dbReference type="AlphaFoldDB" id="A0A3N0G5X0"/>
<evidence type="ECO:0000313" key="2">
    <source>
        <dbReference type="EMBL" id="RNM26636.1"/>
    </source>
</evidence>
<evidence type="ECO:0000313" key="1">
    <source>
        <dbReference type="EMBL" id="RNM07602.1"/>
    </source>
</evidence>
<dbReference type="Proteomes" id="UP000276061">
    <property type="component" value="Unassembled WGS sequence"/>
</dbReference>